<feature type="region of interest" description="Disordered" evidence="1">
    <location>
        <begin position="152"/>
        <end position="172"/>
    </location>
</feature>
<reference evidence="2" key="1">
    <citation type="journal article" date="2021" name="bioRxiv">
        <title>Whole Genome Assembly and Annotation of Northern Wild Rice, Zizania palustris L., Supports a Whole Genome Duplication in the Zizania Genus.</title>
        <authorList>
            <person name="Haas M."/>
            <person name="Kono T."/>
            <person name="Macchietto M."/>
            <person name="Millas R."/>
            <person name="McGilp L."/>
            <person name="Shao M."/>
            <person name="Duquette J."/>
            <person name="Hirsch C.N."/>
            <person name="Kimball J."/>
        </authorList>
    </citation>
    <scope>NUCLEOTIDE SEQUENCE</scope>
    <source>
        <tissue evidence="2">Fresh leaf tissue</tissue>
    </source>
</reference>
<dbReference type="EMBL" id="JAAALK010000284">
    <property type="protein sequence ID" value="KAG8068776.1"/>
    <property type="molecule type" value="Genomic_DNA"/>
</dbReference>
<gene>
    <name evidence="2" type="ORF">GUJ93_ZPchr0005g15612</name>
</gene>
<reference evidence="2" key="2">
    <citation type="submission" date="2021-02" db="EMBL/GenBank/DDBJ databases">
        <authorList>
            <person name="Kimball J.A."/>
            <person name="Haas M.W."/>
            <person name="Macchietto M."/>
            <person name="Kono T."/>
            <person name="Duquette J."/>
            <person name="Shao M."/>
        </authorList>
    </citation>
    <scope>NUCLEOTIDE SEQUENCE</scope>
    <source>
        <tissue evidence="2">Fresh leaf tissue</tissue>
    </source>
</reference>
<dbReference type="Proteomes" id="UP000729402">
    <property type="component" value="Unassembled WGS sequence"/>
</dbReference>
<sequence length="395" mass="42021">MTSNSSFSHLSSLLPSIKLQFINLIRRGGLFFALRSSVTEALVPAPRPSPLVAALSLPPIAACSATVARRGISSAVLVAFRHQPPCRRGGAVLRRGPPSPAVVAGRLVSTVVETWRPLRPSPPSRRSFSSRVALSPPLRRLLRPSPPSWRSLPRVALSPPSRRPLAAGSRRRPPDLVVGRQIWAFPSSSPPELRCPSRLVFRCRARRPCGLLRLRLTVRLVSAAGVALSGLFPPSRSSAVRRSTPSSSSAASCGRILWQCAESRHRPSDLGVIPSSAASRGSPPAVAGVLPSAVIAACLGRLSPPPPVGSASAVRRRLLRCLPPGRLVLTSCRRRGGLLHRLGSRVVFFIGSPSLQDLISAVAGWSSCTDGCWLVPVTRVQLCHPRQPVAGLSVA</sequence>
<name>A0A8J5VRI3_ZIZPA</name>
<dbReference type="AlphaFoldDB" id="A0A8J5VRI3"/>
<evidence type="ECO:0000313" key="2">
    <source>
        <dbReference type="EMBL" id="KAG8068776.1"/>
    </source>
</evidence>
<proteinExistence type="predicted"/>
<keyword evidence="3" id="KW-1185">Reference proteome</keyword>
<accession>A0A8J5VRI3</accession>
<protein>
    <submittedName>
        <fullName evidence="2">Uncharacterized protein</fullName>
    </submittedName>
</protein>
<organism evidence="2 3">
    <name type="scientific">Zizania palustris</name>
    <name type="common">Northern wild rice</name>
    <dbReference type="NCBI Taxonomy" id="103762"/>
    <lineage>
        <taxon>Eukaryota</taxon>
        <taxon>Viridiplantae</taxon>
        <taxon>Streptophyta</taxon>
        <taxon>Embryophyta</taxon>
        <taxon>Tracheophyta</taxon>
        <taxon>Spermatophyta</taxon>
        <taxon>Magnoliopsida</taxon>
        <taxon>Liliopsida</taxon>
        <taxon>Poales</taxon>
        <taxon>Poaceae</taxon>
        <taxon>BOP clade</taxon>
        <taxon>Oryzoideae</taxon>
        <taxon>Oryzeae</taxon>
        <taxon>Zizaniinae</taxon>
        <taxon>Zizania</taxon>
    </lineage>
</organism>
<comment type="caution">
    <text evidence="2">The sequence shown here is derived from an EMBL/GenBank/DDBJ whole genome shotgun (WGS) entry which is preliminary data.</text>
</comment>
<evidence type="ECO:0000256" key="1">
    <source>
        <dbReference type="SAM" id="MobiDB-lite"/>
    </source>
</evidence>
<evidence type="ECO:0000313" key="3">
    <source>
        <dbReference type="Proteomes" id="UP000729402"/>
    </source>
</evidence>